<reference evidence="2 3" key="1">
    <citation type="journal article" date="2019" name="Sci. Rep.">
        <title>Orb-weaving spider Araneus ventricosus genome elucidates the spidroin gene catalogue.</title>
        <authorList>
            <person name="Kono N."/>
            <person name="Nakamura H."/>
            <person name="Ohtoshi R."/>
            <person name="Moran D.A.P."/>
            <person name="Shinohara A."/>
            <person name="Yoshida Y."/>
            <person name="Fujiwara M."/>
            <person name="Mori M."/>
            <person name="Tomita M."/>
            <person name="Arakawa K."/>
        </authorList>
    </citation>
    <scope>NUCLEOTIDE SEQUENCE [LARGE SCALE GENOMIC DNA]</scope>
</reference>
<protein>
    <recommendedName>
        <fullName evidence="4">Secreted protein</fullName>
    </recommendedName>
</protein>
<organism evidence="2 3">
    <name type="scientific">Araneus ventricosus</name>
    <name type="common">Orbweaver spider</name>
    <name type="synonym">Epeira ventricosa</name>
    <dbReference type="NCBI Taxonomy" id="182803"/>
    <lineage>
        <taxon>Eukaryota</taxon>
        <taxon>Metazoa</taxon>
        <taxon>Ecdysozoa</taxon>
        <taxon>Arthropoda</taxon>
        <taxon>Chelicerata</taxon>
        <taxon>Arachnida</taxon>
        <taxon>Araneae</taxon>
        <taxon>Araneomorphae</taxon>
        <taxon>Entelegynae</taxon>
        <taxon>Araneoidea</taxon>
        <taxon>Araneidae</taxon>
        <taxon>Araneus</taxon>
    </lineage>
</organism>
<feature type="chain" id="PRO_5021443001" description="Secreted protein" evidence="1">
    <location>
        <begin position="18"/>
        <end position="108"/>
    </location>
</feature>
<dbReference type="Proteomes" id="UP000499080">
    <property type="component" value="Unassembled WGS sequence"/>
</dbReference>
<evidence type="ECO:0000313" key="3">
    <source>
        <dbReference type="Proteomes" id="UP000499080"/>
    </source>
</evidence>
<gene>
    <name evidence="2" type="ORF">AVEN_138370_1</name>
</gene>
<evidence type="ECO:0008006" key="4">
    <source>
        <dbReference type="Google" id="ProtNLM"/>
    </source>
</evidence>
<keyword evidence="3" id="KW-1185">Reference proteome</keyword>
<comment type="caution">
    <text evidence="2">The sequence shown here is derived from an EMBL/GenBank/DDBJ whole genome shotgun (WGS) entry which is preliminary data.</text>
</comment>
<evidence type="ECO:0000313" key="2">
    <source>
        <dbReference type="EMBL" id="GBN91382.1"/>
    </source>
</evidence>
<evidence type="ECO:0000256" key="1">
    <source>
        <dbReference type="SAM" id="SignalP"/>
    </source>
</evidence>
<dbReference type="AlphaFoldDB" id="A0A4Y2SSR7"/>
<name>A0A4Y2SSR7_ARAVE</name>
<feature type="signal peptide" evidence="1">
    <location>
        <begin position="1"/>
        <end position="17"/>
    </location>
</feature>
<proteinExistence type="predicted"/>
<dbReference type="EMBL" id="BGPR01023860">
    <property type="protein sequence ID" value="GBN91382.1"/>
    <property type="molecule type" value="Genomic_DNA"/>
</dbReference>
<accession>A0A4Y2SSR7</accession>
<sequence length="108" mass="12437">MMPDNICCCFLLIPLLAQDIFRYLHDVATKFCILYNIVKISYGYCRAFCANRDVHQSGSQFRQRPRSCSIPPDNTFHNFPNFISDVTLKRTLLRTMSCGTSDYSANKP</sequence>
<keyword evidence="1" id="KW-0732">Signal</keyword>